<reference evidence="3 4" key="1">
    <citation type="journal article" date="2016" name="Genome Announc.">
        <title>Draft Genome Sequence of the Anaerobic Ammonium-Oxidizing Bacterium 'Candidatus Brocadia sp. 40'.</title>
        <authorList>
            <person name="Ali M."/>
            <person name="Haroon M.F."/>
            <person name="Narita Y."/>
            <person name="Zhang L."/>
            <person name="Rangel Shaw D."/>
            <person name="Okabe S."/>
            <person name="Saikaly P.E."/>
        </authorList>
    </citation>
    <scope>NUCLEOTIDE SEQUENCE [LARGE SCALE GENOMIC DNA]</scope>
    <source>
        <strain evidence="3 4">40</strain>
    </source>
</reference>
<dbReference type="InterPro" id="IPR004843">
    <property type="entry name" value="Calcineurin-like_PHP"/>
</dbReference>
<accession>A0A1V6M2D9</accession>
<feature type="domain" description="Calcineurin-like phosphoesterase" evidence="2">
    <location>
        <begin position="37"/>
        <end position="215"/>
    </location>
</feature>
<dbReference type="GO" id="GO:0003993">
    <property type="term" value="F:acid phosphatase activity"/>
    <property type="evidence" value="ECO:0007669"/>
    <property type="project" value="InterPro"/>
</dbReference>
<dbReference type="Pfam" id="PF00149">
    <property type="entry name" value="Metallophos"/>
    <property type="match status" value="1"/>
</dbReference>
<gene>
    <name evidence="3" type="ORF">BIY37_02355</name>
</gene>
<dbReference type="InterPro" id="IPR039331">
    <property type="entry name" value="PAPs-like"/>
</dbReference>
<dbReference type="InterPro" id="IPR029052">
    <property type="entry name" value="Metallo-depent_PP-like"/>
</dbReference>
<dbReference type="PANTHER" id="PTHR22953">
    <property type="entry name" value="ACID PHOSPHATASE RELATED"/>
    <property type="match status" value="1"/>
</dbReference>
<evidence type="ECO:0000256" key="1">
    <source>
        <dbReference type="ARBA" id="ARBA00022729"/>
    </source>
</evidence>
<dbReference type="Gene3D" id="3.60.21.10">
    <property type="match status" value="1"/>
</dbReference>
<protein>
    <recommendedName>
        <fullName evidence="2">Calcineurin-like phosphoesterase domain-containing protein</fullName>
    </recommendedName>
</protein>
<comment type="caution">
    <text evidence="3">The sequence shown here is derived from an EMBL/GenBank/DDBJ whole genome shotgun (WGS) entry which is preliminary data.</text>
</comment>
<evidence type="ECO:0000259" key="2">
    <source>
        <dbReference type="Pfam" id="PF00149"/>
    </source>
</evidence>
<dbReference type="EMBL" id="MJUW02000027">
    <property type="protein sequence ID" value="OQD46562.1"/>
    <property type="molecule type" value="Genomic_DNA"/>
</dbReference>
<evidence type="ECO:0000313" key="3">
    <source>
        <dbReference type="EMBL" id="OQD46562.1"/>
    </source>
</evidence>
<dbReference type="Proteomes" id="UP000242219">
    <property type="component" value="Unassembled WGS sequence"/>
</dbReference>
<organism evidence="3 4">
    <name type="scientific">Candidatus Brocadia sapporoensis</name>
    <dbReference type="NCBI Taxonomy" id="392547"/>
    <lineage>
        <taxon>Bacteria</taxon>
        <taxon>Pseudomonadati</taxon>
        <taxon>Planctomycetota</taxon>
        <taxon>Candidatus Brocadiia</taxon>
        <taxon>Candidatus Brocadiales</taxon>
        <taxon>Candidatus Brocadiaceae</taxon>
        <taxon>Candidatus Brocadia</taxon>
    </lineage>
</organism>
<proteinExistence type="predicted"/>
<name>A0A1V6M2D9_9BACT</name>
<keyword evidence="1" id="KW-0732">Signal</keyword>
<dbReference type="SUPFAM" id="SSF56300">
    <property type="entry name" value="Metallo-dependent phosphatases"/>
    <property type="match status" value="1"/>
</dbReference>
<sequence>MRRWKYLVAFLLLIPGIVSTLRAETSASLSKTPPNFKVAFIGDQGLGENAEAVLKLVRSEGAQAVLHQGDFDYENNPDAWNAQINEILGEDFPYFASVGNHDVEKWNGKDGYQQYLKNRLNRLGVEWDGDYGVKSSLQYKGIFIIQVSPGDLGSFHADYLREQLAKNRSIWRICCWHKNMRLMQVSKKTDDTGWDVYEEARKGGAIIATAHDHSYGRTHLMDSFEYQTVASQSNTLVITEGRTFAFFSGLGGKSIYGQELSGTWWAKIYTKTQDAHYGALFGVFNVGGVPNAATFYFKNIKGEVVDRFDVISRVHTGSAVEQHRSSR</sequence>
<dbReference type="RefSeq" id="WP_070066236.1">
    <property type="nucleotide sequence ID" value="NZ_MJUW02000027.1"/>
</dbReference>
<dbReference type="AlphaFoldDB" id="A0A1V6M2D9"/>
<keyword evidence="4" id="KW-1185">Reference proteome</keyword>
<dbReference type="PANTHER" id="PTHR22953:SF153">
    <property type="entry name" value="PURPLE ACID PHOSPHATASE"/>
    <property type="match status" value="1"/>
</dbReference>
<evidence type="ECO:0000313" key="4">
    <source>
        <dbReference type="Proteomes" id="UP000242219"/>
    </source>
</evidence>